<dbReference type="Gene3D" id="1.10.10.10">
    <property type="entry name" value="Winged helix-like DNA-binding domain superfamily/Winged helix DNA-binding domain"/>
    <property type="match status" value="1"/>
</dbReference>
<dbReference type="EMBL" id="CM001368">
    <property type="protein sequence ID" value="EHJ48855.1"/>
    <property type="molecule type" value="Genomic_DNA"/>
</dbReference>
<dbReference type="AlphaFoldDB" id="G7QBJ2"/>
<sequence length="132" mass="15212">MSRQSANEIPTVEMVNMVERRRWPLAEKLRIVEESSRPGMSVSYVARQYGVAPSLLFRWRKLMSEGGKVAVQADEEVVSASENRALKRRVRELERLLGKKTMEVEILKEGIKIAREKKLISRTPLPFEEDSL</sequence>
<dbReference type="Proteomes" id="UP000004662">
    <property type="component" value="Chromosome"/>
</dbReference>
<comment type="similarity">
    <text evidence="1">Belongs to the transposase 8 family.</text>
</comment>
<dbReference type="InterPro" id="IPR002514">
    <property type="entry name" value="Transposase_8"/>
</dbReference>
<evidence type="ECO:0000256" key="1">
    <source>
        <dbReference type="ARBA" id="ARBA00009964"/>
    </source>
</evidence>
<dbReference type="PANTHER" id="PTHR37936">
    <property type="entry name" value="TRANSPOSASE INSC FOR INSERTION ELEMENT IS2A-RELATED"/>
    <property type="match status" value="1"/>
</dbReference>
<dbReference type="eggNOG" id="COG2963">
    <property type="taxonomic scope" value="Bacteria"/>
</dbReference>
<dbReference type="GO" id="GO:0004803">
    <property type="term" value="F:transposase activity"/>
    <property type="evidence" value="ECO:0007669"/>
    <property type="project" value="InterPro"/>
</dbReference>
<dbReference type="STRING" id="694327.DFW101_2852"/>
<dbReference type="InterPro" id="IPR036388">
    <property type="entry name" value="WH-like_DNA-bd_sf"/>
</dbReference>
<organism evidence="2 3">
    <name type="scientific">Solidesulfovibrio carbinoliphilus subsp. oakridgensis</name>
    <dbReference type="NCBI Taxonomy" id="694327"/>
    <lineage>
        <taxon>Bacteria</taxon>
        <taxon>Pseudomonadati</taxon>
        <taxon>Thermodesulfobacteriota</taxon>
        <taxon>Desulfovibrionia</taxon>
        <taxon>Desulfovibrionales</taxon>
        <taxon>Desulfovibrionaceae</taxon>
        <taxon>Solidesulfovibrio</taxon>
    </lineage>
</organism>
<reference evidence="3" key="1">
    <citation type="journal article" date="2015" name="Genome Announc.">
        <title>High-Quality Draft Genome Sequence of Desulfovibrio carbinoliphilus FW-101-2B, an Organic Acid-Oxidizing Sulfate-Reducing Bacterium Isolated from Uranium(VI)-Contaminated Groundwater.</title>
        <authorList>
            <person name="Ramsay B.D."/>
            <person name="Hwang C."/>
            <person name="Woo H.L."/>
            <person name="Carroll S.L."/>
            <person name="Lucas S."/>
            <person name="Han J."/>
            <person name="Lapidus A.L."/>
            <person name="Cheng J.F."/>
            <person name="Goodwin L.A."/>
            <person name="Pitluck S."/>
            <person name="Peters L."/>
            <person name="Chertkov O."/>
            <person name="Held B."/>
            <person name="Detter J.C."/>
            <person name="Han C.S."/>
            <person name="Tapia R."/>
            <person name="Land M.L."/>
            <person name="Hauser L.J."/>
            <person name="Kyrpides N.C."/>
            <person name="Ivanova N.N."/>
            <person name="Mikhailova N."/>
            <person name="Pagani I."/>
            <person name="Woyke T."/>
            <person name="Arkin A.P."/>
            <person name="Dehal P."/>
            <person name="Chivian D."/>
            <person name="Criddle C.S."/>
            <person name="Wu W."/>
            <person name="Chakraborty R."/>
            <person name="Hazen T.C."/>
            <person name="Fields M.W."/>
        </authorList>
    </citation>
    <scope>NUCLEOTIDE SEQUENCE [LARGE SCALE GENOMIC DNA]</scope>
    <source>
        <strain evidence="3">FW-101-2B</strain>
    </source>
</reference>
<dbReference type="InterPro" id="IPR010921">
    <property type="entry name" value="Trp_repressor/repl_initiator"/>
</dbReference>
<accession>G7QBJ2</accession>
<name>G7QBJ2_9BACT</name>
<evidence type="ECO:0000313" key="2">
    <source>
        <dbReference type="EMBL" id="EHJ48855.1"/>
    </source>
</evidence>
<dbReference type="GO" id="GO:0006313">
    <property type="term" value="P:DNA transposition"/>
    <property type="evidence" value="ECO:0007669"/>
    <property type="project" value="InterPro"/>
</dbReference>
<dbReference type="SUPFAM" id="SSF48295">
    <property type="entry name" value="TrpR-like"/>
    <property type="match status" value="1"/>
</dbReference>
<evidence type="ECO:0000313" key="3">
    <source>
        <dbReference type="Proteomes" id="UP000004662"/>
    </source>
</evidence>
<dbReference type="GO" id="GO:0043565">
    <property type="term" value="F:sequence-specific DNA binding"/>
    <property type="evidence" value="ECO:0007669"/>
    <property type="project" value="InterPro"/>
</dbReference>
<protein>
    <submittedName>
        <fullName evidence="2">Transposase IS3/IS911 family protein</fullName>
    </submittedName>
</protein>
<dbReference type="PANTHER" id="PTHR37936:SF3">
    <property type="entry name" value="TRANSPOSASE INSC FOR INSERTION ELEMENT IS2A-RELATED"/>
    <property type="match status" value="1"/>
</dbReference>
<proteinExistence type="inferred from homology"/>
<dbReference type="HOGENOM" id="CLU_027402_25_0_7"/>
<keyword evidence="3" id="KW-1185">Reference proteome</keyword>
<dbReference type="Pfam" id="PF01527">
    <property type="entry name" value="HTH_Tnp_1"/>
    <property type="match status" value="1"/>
</dbReference>
<gene>
    <name evidence="2" type="ORF">DFW101_2852</name>
</gene>